<evidence type="ECO:0008006" key="15">
    <source>
        <dbReference type="Google" id="ProtNLM"/>
    </source>
</evidence>
<evidence type="ECO:0000259" key="12">
    <source>
        <dbReference type="PROSITE" id="PS50979"/>
    </source>
</evidence>
<gene>
    <name evidence="13" type="ORF">ECRASSUSDP1_LOCUS1421</name>
</gene>
<dbReference type="Pfam" id="PF02785">
    <property type="entry name" value="Biotin_carb_C"/>
    <property type="match status" value="1"/>
</dbReference>
<keyword evidence="4 9" id="KW-0547">Nucleotide-binding</keyword>
<evidence type="ECO:0000256" key="9">
    <source>
        <dbReference type="PROSITE-ProRule" id="PRU00409"/>
    </source>
</evidence>
<dbReference type="InterPro" id="IPR011761">
    <property type="entry name" value="ATP-grasp"/>
</dbReference>
<dbReference type="InterPro" id="IPR011054">
    <property type="entry name" value="Rudment_hybrid_motif"/>
</dbReference>
<dbReference type="Gene3D" id="3.40.50.20">
    <property type="match status" value="1"/>
</dbReference>
<dbReference type="InterPro" id="IPR005482">
    <property type="entry name" value="Biotin_COase_C"/>
</dbReference>
<comment type="subcellular location">
    <subcellularLocation>
        <location evidence="2">Mitochondrion matrix</location>
    </subcellularLocation>
</comment>
<keyword evidence="6" id="KW-0809">Transit peptide</keyword>
<dbReference type="InterPro" id="IPR011764">
    <property type="entry name" value="Biotin_carboxylation_dom"/>
</dbReference>
<protein>
    <recommendedName>
        <fullName evidence="15">Propionyl-CoA carboxylase alpha chain, mitochondrial</fullName>
    </recommendedName>
</protein>
<dbReference type="GO" id="GO:0004658">
    <property type="term" value="F:propionyl-CoA carboxylase activity"/>
    <property type="evidence" value="ECO:0007669"/>
    <property type="project" value="TreeGrafter"/>
</dbReference>
<feature type="domain" description="ATP-grasp" evidence="11">
    <location>
        <begin position="141"/>
        <end position="338"/>
    </location>
</feature>
<evidence type="ECO:0000256" key="7">
    <source>
        <dbReference type="ARBA" id="ARBA00023128"/>
    </source>
</evidence>
<dbReference type="FunFam" id="3.30.1490.20:FF:000003">
    <property type="entry name" value="acetyl-CoA carboxylase isoform X1"/>
    <property type="match status" value="1"/>
</dbReference>
<evidence type="ECO:0000256" key="5">
    <source>
        <dbReference type="ARBA" id="ARBA00022840"/>
    </source>
</evidence>
<dbReference type="GO" id="GO:0005524">
    <property type="term" value="F:ATP binding"/>
    <property type="evidence" value="ECO:0007669"/>
    <property type="project" value="UniProtKB-UniRule"/>
</dbReference>
<dbReference type="FunFam" id="3.40.50.20:FF:000010">
    <property type="entry name" value="Propionyl-CoA carboxylase subunit alpha"/>
    <property type="match status" value="1"/>
</dbReference>
<keyword evidence="14" id="KW-1185">Reference proteome</keyword>
<comment type="caution">
    <text evidence="13">The sequence shown here is derived from an EMBL/GenBank/DDBJ whole genome shotgun (WGS) entry which is preliminary data.</text>
</comment>
<dbReference type="InterPro" id="IPR005481">
    <property type="entry name" value="BC-like_N"/>
</dbReference>
<dbReference type="PROSITE" id="PS00188">
    <property type="entry name" value="BIOTIN"/>
    <property type="match status" value="1"/>
</dbReference>
<dbReference type="SUPFAM" id="SSF52440">
    <property type="entry name" value="PreATP-grasp domain"/>
    <property type="match status" value="1"/>
</dbReference>
<dbReference type="PANTHER" id="PTHR18866">
    <property type="entry name" value="CARBOXYLASE:PYRUVATE/ACETYL-COA/PROPIONYL-COA CARBOXYLASE"/>
    <property type="match status" value="1"/>
</dbReference>
<reference evidence="13" key="1">
    <citation type="submission" date="2023-07" db="EMBL/GenBank/DDBJ databases">
        <authorList>
            <consortium name="AG Swart"/>
            <person name="Singh M."/>
            <person name="Singh A."/>
            <person name="Seah K."/>
            <person name="Emmerich C."/>
        </authorList>
    </citation>
    <scope>NUCLEOTIDE SEQUENCE</scope>
    <source>
        <strain evidence="13">DP1</strain>
    </source>
</reference>
<comment type="cofactor">
    <cofactor evidence="1">
        <name>biotin</name>
        <dbReference type="ChEBI" id="CHEBI:57586"/>
    </cofactor>
</comment>
<dbReference type="PANTHER" id="PTHR18866:SF33">
    <property type="entry name" value="METHYLCROTONOYL-COA CARBOXYLASE SUBUNIT ALPHA, MITOCHONDRIAL-RELATED"/>
    <property type="match status" value="1"/>
</dbReference>
<evidence type="ECO:0000259" key="10">
    <source>
        <dbReference type="PROSITE" id="PS50968"/>
    </source>
</evidence>
<dbReference type="InterPro" id="IPR050856">
    <property type="entry name" value="Biotin_carboxylase_complex"/>
</dbReference>
<dbReference type="SUPFAM" id="SSF51230">
    <property type="entry name" value="Single hybrid motif"/>
    <property type="match status" value="1"/>
</dbReference>
<name>A0AAD1U1E5_EUPCR</name>
<sequence>MNSFFRYARRSFSSSAKAYPKTFDKILIANRGEISRRVIKTCRKMGIQTVCVYSDADRHSMFVREADESYRIGPPPTNKSYLDMNKIMEVVTKTGAQAVHPGYGFLSENKLFQKMLADNDVSFIGPPGPAITAMGDKLQSKLLAEKAKVSMVPGYLGAIKNDKEVIKISNEIGYPVMIKASAGGGGKGMRTAYNDKEAVEGFRLSKQEALAAFGDDTIIIEKYIEEPRHIEFQLLGDQHGNYVYLPERECSVQRRNQKVIEEAPSMLLDPETRHKMGTQAVDLARACGYYSTGTVEFLVDKNLGFYFLEMNTRLQVEHPITEEITGVDLVEEMIKIAAGHPLDFTQDDIKINGHSIEMRVYAEDPSRNFLPSIGFLKKYQEPTKHENIRIDTGVQEGSEISMYYDPMISKTITWGQTRDEALELMKEALNEYVIEGVVDNCGFGLSICNNEAFAKGVYDTSFIPTYYPEGFHGETLTADDHHIIAITASQLKNIHESENASLGFTPKSFEKIFVTIDDTDYQVDVNPLTQEYTVGVVGEDETTTISMKDFSYKHNVLVNFRTKEKEHGRRDHTLQFTGVSNELDYNWVYKGTRLATRVYEENQFSLKKHMAPPKVIDYGKVVMAPMPGAIIAVSVKVGDTVEIGQELLTMEAMKMQNLIKSERSGVISAINIKEGDAVPVDAVLIELE</sequence>
<evidence type="ECO:0000256" key="3">
    <source>
        <dbReference type="ARBA" id="ARBA00022598"/>
    </source>
</evidence>
<evidence type="ECO:0000256" key="1">
    <source>
        <dbReference type="ARBA" id="ARBA00001953"/>
    </source>
</evidence>
<dbReference type="Gene3D" id="3.30.470.20">
    <property type="entry name" value="ATP-grasp fold, B domain"/>
    <property type="match status" value="1"/>
</dbReference>
<dbReference type="InterPro" id="IPR011053">
    <property type="entry name" value="Single_hybrid_motif"/>
</dbReference>
<dbReference type="InterPro" id="IPR000089">
    <property type="entry name" value="Biotin_lipoyl"/>
</dbReference>
<dbReference type="GO" id="GO:0005759">
    <property type="term" value="C:mitochondrial matrix"/>
    <property type="evidence" value="ECO:0007669"/>
    <property type="project" value="UniProtKB-SubCell"/>
</dbReference>
<dbReference type="EMBL" id="CAMPGE010001340">
    <property type="protein sequence ID" value="CAI2360123.1"/>
    <property type="molecule type" value="Genomic_DNA"/>
</dbReference>
<proteinExistence type="predicted"/>
<dbReference type="InterPro" id="IPR001882">
    <property type="entry name" value="Biotin_BS"/>
</dbReference>
<keyword evidence="5 9" id="KW-0067">ATP-binding</keyword>
<feature type="domain" description="Lipoyl-binding" evidence="10">
    <location>
        <begin position="613"/>
        <end position="688"/>
    </location>
</feature>
<evidence type="ECO:0000313" key="13">
    <source>
        <dbReference type="EMBL" id="CAI2360123.1"/>
    </source>
</evidence>
<dbReference type="PROSITE" id="PS50975">
    <property type="entry name" value="ATP_GRASP"/>
    <property type="match status" value="1"/>
</dbReference>
<dbReference type="Pfam" id="PF02786">
    <property type="entry name" value="CPSase_L_D2"/>
    <property type="match status" value="1"/>
</dbReference>
<dbReference type="FunFam" id="2.40.50.100:FF:000003">
    <property type="entry name" value="Acetyl-CoA carboxylase biotin carboxyl carrier protein"/>
    <property type="match status" value="1"/>
</dbReference>
<dbReference type="CDD" id="cd06850">
    <property type="entry name" value="biotinyl_domain"/>
    <property type="match status" value="1"/>
</dbReference>
<evidence type="ECO:0000313" key="14">
    <source>
        <dbReference type="Proteomes" id="UP001295684"/>
    </source>
</evidence>
<feature type="domain" description="Biotin carboxylation" evidence="12">
    <location>
        <begin position="22"/>
        <end position="468"/>
    </location>
</feature>
<dbReference type="InterPro" id="IPR016185">
    <property type="entry name" value="PreATP-grasp_dom_sf"/>
</dbReference>
<dbReference type="GO" id="GO:0046872">
    <property type="term" value="F:metal ion binding"/>
    <property type="evidence" value="ECO:0007669"/>
    <property type="project" value="InterPro"/>
</dbReference>
<evidence type="ECO:0000256" key="2">
    <source>
        <dbReference type="ARBA" id="ARBA00004305"/>
    </source>
</evidence>
<dbReference type="Gene3D" id="3.30.1490.20">
    <property type="entry name" value="ATP-grasp fold, A domain"/>
    <property type="match status" value="1"/>
</dbReference>
<evidence type="ECO:0000256" key="8">
    <source>
        <dbReference type="ARBA" id="ARBA00023267"/>
    </source>
</evidence>
<dbReference type="PROSITE" id="PS50979">
    <property type="entry name" value="BC"/>
    <property type="match status" value="1"/>
</dbReference>
<organism evidence="13 14">
    <name type="scientific">Euplotes crassus</name>
    <dbReference type="NCBI Taxonomy" id="5936"/>
    <lineage>
        <taxon>Eukaryota</taxon>
        <taxon>Sar</taxon>
        <taxon>Alveolata</taxon>
        <taxon>Ciliophora</taxon>
        <taxon>Intramacronucleata</taxon>
        <taxon>Spirotrichea</taxon>
        <taxon>Hypotrichia</taxon>
        <taxon>Euplotida</taxon>
        <taxon>Euplotidae</taxon>
        <taxon>Moneuplotes</taxon>
    </lineage>
</organism>
<dbReference type="InterPro" id="IPR013815">
    <property type="entry name" value="ATP_grasp_subdomain_1"/>
</dbReference>
<keyword evidence="7" id="KW-0496">Mitochondrion</keyword>
<dbReference type="AlphaFoldDB" id="A0AAD1U1E5"/>
<keyword evidence="3" id="KW-0436">Ligase</keyword>
<dbReference type="SMART" id="SM00878">
    <property type="entry name" value="Biotin_carb_C"/>
    <property type="match status" value="1"/>
</dbReference>
<evidence type="ECO:0000256" key="6">
    <source>
        <dbReference type="ARBA" id="ARBA00022946"/>
    </source>
</evidence>
<dbReference type="PROSITE" id="PS00867">
    <property type="entry name" value="CPSASE_2"/>
    <property type="match status" value="1"/>
</dbReference>
<dbReference type="InterPro" id="IPR005479">
    <property type="entry name" value="CPAse_ATP-bd"/>
</dbReference>
<dbReference type="SUPFAM" id="SSF56059">
    <property type="entry name" value="Glutathione synthetase ATP-binding domain-like"/>
    <property type="match status" value="1"/>
</dbReference>
<dbReference type="Pfam" id="PF00289">
    <property type="entry name" value="Biotin_carb_N"/>
    <property type="match status" value="1"/>
</dbReference>
<dbReference type="Proteomes" id="UP001295684">
    <property type="component" value="Unassembled WGS sequence"/>
</dbReference>
<accession>A0AAD1U1E5</accession>
<dbReference type="Pfam" id="PF00364">
    <property type="entry name" value="Biotin_lipoyl"/>
    <property type="match status" value="1"/>
</dbReference>
<dbReference type="PROSITE" id="PS00866">
    <property type="entry name" value="CPSASE_1"/>
    <property type="match status" value="1"/>
</dbReference>
<dbReference type="SUPFAM" id="SSF51246">
    <property type="entry name" value="Rudiment single hybrid motif"/>
    <property type="match status" value="1"/>
</dbReference>
<dbReference type="Gene3D" id="2.40.50.100">
    <property type="match status" value="1"/>
</dbReference>
<keyword evidence="8" id="KW-0092">Biotin</keyword>
<evidence type="ECO:0000259" key="11">
    <source>
        <dbReference type="PROSITE" id="PS50975"/>
    </source>
</evidence>
<dbReference type="PROSITE" id="PS50968">
    <property type="entry name" value="BIOTINYL_LIPOYL"/>
    <property type="match status" value="1"/>
</dbReference>
<dbReference type="FunFam" id="3.30.470.20:FF:000028">
    <property type="entry name" value="Methylcrotonoyl-CoA carboxylase subunit alpha, mitochondrial"/>
    <property type="match status" value="1"/>
</dbReference>
<evidence type="ECO:0000256" key="4">
    <source>
        <dbReference type="ARBA" id="ARBA00022741"/>
    </source>
</evidence>